<dbReference type="Proteomes" id="UP001181693">
    <property type="component" value="Unassembled WGS sequence"/>
</dbReference>
<evidence type="ECO:0000313" key="5">
    <source>
        <dbReference type="Proteomes" id="UP001181693"/>
    </source>
</evidence>
<dbReference type="PROSITE" id="PS50097">
    <property type="entry name" value="BTB"/>
    <property type="match status" value="1"/>
</dbReference>
<dbReference type="Gene3D" id="2.120.10.80">
    <property type="entry name" value="Kelch-type beta propeller"/>
    <property type="match status" value="2"/>
</dbReference>
<comment type="caution">
    <text evidence="4">The sequence shown here is derived from an EMBL/GenBank/DDBJ whole genome shotgun (WGS) entry which is preliminary data.</text>
</comment>
<reference evidence="4" key="1">
    <citation type="thesis" date="2020" institute="ProQuest LLC" country="789 East Eisenhower Parkway, Ann Arbor, MI, USA">
        <title>Comparative Genomics and Chromosome Evolution.</title>
        <authorList>
            <person name="Mudd A.B."/>
        </authorList>
    </citation>
    <scope>NUCLEOTIDE SEQUENCE</scope>
    <source>
        <strain evidence="4">1538</strain>
        <tissue evidence="4">Blood</tissue>
    </source>
</reference>
<evidence type="ECO:0000256" key="2">
    <source>
        <dbReference type="ARBA" id="ARBA00022737"/>
    </source>
</evidence>
<dbReference type="Pfam" id="PF00651">
    <property type="entry name" value="BTB"/>
    <property type="match status" value="1"/>
</dbReference>
<dbReference type="InterPro" id="IPR011705">
    <property type="entry name" value="BACK"/>
</dbReference>
<sequence>MGETMENNSGNFIISLNSECPKELGELIEKSSEDIRKFDDTGFTLALQNGLENLRLEKSLTDVVLCVGTSVFSCHRVVLAAASNYFRAMFCNDLKEKYEEKIIIKGVDAETMEVILDYAYTSKMVITKQNVQKILEAASLFQFLRMVDACSSFLTEALHPENCVGILRLADAHCLDSLSLQVQNYIIQNFSQVVNHEEFLELPFDSLHYILRSDELYVTEESQVFETVINWVCYKQTERISFLPKILECVRLPLLDPWYIVGTVEANPMIRQCPDIFPLLQEARMYYLTGNEVSGKETQQEVWKYNSSINKWIQIEFLNMGRWRHKMAALCGKVYAIGGFDGNQRIYSVEAYDPFHNCWTEVDIFFAGGAMKALYSYSPLEDTWCLVTKFSHERASCGIAACCNKIFITGGRDERNEVIATVLCWNVDTEKLTEECVLPRGVSHHSSVTIRKSYTHIRRIVTGAVSV</sequence>
<keyword evidence="5" id="KW-1185">Reference proteome</keyword>
<dbReference type="InterPro" id="IPR011333">
    <property type="entry name" value="SKP1/BTB/POZ_sf"/>
</dbReference>
<keyword evidence="1" id="KW-0880">Kelch repeat</keyword>
<proteinExistence type="predicted"/>
<dbReference type="SMART" id="SM00612">
    <property type="entry name" value="Kelch"/>
    <property type="match status" value="2"/>
</dbReference>
<evidence type="ECO:0000256" key="1">
    <source>
        <dbReference type="ARBA" id="ARBA00022441"/>
    </source>
</evidence>
<dbReference type="InterPro" id="IPR029851">
    <property type="entry name" value="BTB_POZ_KLHL6"/>
</dbReference>
<dbReference type="SUPFAM" id="SSF117281">
    <property type="entry name" value="Kelch motif"/>
    <property type="match status" value="1"/>
</dbReference>
<dbReference type="SUPFAM" id="SSF54695">
    <property type="entry name" value="POZ domain"/>
    <property type="match status" value="1"/>
</dbReference>
<dbReference type="InterPro" id="IPR000210">
    <property type="entry name" value="BTB/POZ_dom"/>
</dbReference>
<dbReference type="EMBL" id="DYDO01000004">
    <property type="protein sequence ID" value="DBA25942.1"/>
    <property type="molecule type" value="Genomic_DNA"/>
</dbReference>
<dbReference type="SMART" id="SM00225">
    <property type="entry name" value="BTB"/>
    <property type="match status" value="1"/>
</dbReference>
<dbReference type="InterPro" id="IPR015915">
    <property type="entry name" value="Kelch-typ_b-propeller"/>
</dbReference>
<gene>
    <name evidence="4" type="ORF">GDO54_010267</name>
</gene>
<dbReference type="Gene3D" id="1.25.40.420">
    <property type="match status" value="1"/>
</dbReference>
<dbReference type="Pfam" id="PF01344">
    <property type="entry name" value="Kelch_1"/>
    <property type="match status" value="2"/>
</dbReference>
<dbReference type="AlphaFoldDB" id="A0AAV3ATG2"/>
<dbReference type="Pfam" id="PF07707">
    <property type="entry name" value="BACK"/>
    <property type="match status" value="1"/>
</dbReference>
<feature type="domain" description="BTB" evidence="3">
    <location>
        <begin position="61"/>
        <end position="128"/>
    </location>
</feature>
<keyword evidence="2" id="KW-0677">Repeat</keyword>
<dbReference type="Gene3D" id="3.30.710.10">
    <property type="entry name" value="Potassium Channel Kv1.1, Chain A"/>
    <property type="match status" value="1"/>
</dbReference>
<dbReference type="FunFam" id="1.25.40.420:FF:000001">
    <property type="entry name" value="Kelch-like family member 12"/>
    <property type="match status" value="1"/>
</dbReference>
<dbReference type="CDD" id="cd18236">
    <property type="entry name" value="BTB_POZ_KLHL6"/>
    <property type="match status" value="1"/>
</dbReference>
<dbReference type="InterPro" id="IPR006652">
    <property type="entry name" value="Kelch_1"/>
</dbReference>
<evidence type="ECO:0000313" key="4">
    <source>
        <dbReference type="EMBL" id="DBA25942.1"/>
    </source>
</evidence>
<organism evidence="4 5">
    <name type="scientific">Pyxicephalus adspersus</name>
    <name type="common">African bullfrog</name>
    <dbReference type="NCBI Taxonomy" id="30357"/>
    <lineage>
        <taxon>Eukaryota</taxon>
        <taxon>Metazoa</taxon>
        <taxon>Chordata</taxon>
        <taxon>Craniata</taxon>
        <taxon>Vertebrata</taxon>
        <taxon>Euteleostomi</taxon>
        <taxon>Amphibia</taxon>
        <taxon>Batrachia</taxon>
        <taxon>Anura</taxon>
        <taxon>Neobatrachia</taxon>
        <taxon>Ranoidea</taxon>
        <taxon>Pyxicephalidae</taxon>
        <taxon>Pyxicephalinae</taxon>
        <taxon>Pyxicephalus</taxon>
    </lineage>
</organism>
<protein>
    <recommendedName>
        <fullName evidence="3">BTB domain-containing protein</fullName>
    </recommendedName>
</protein>
<dbReference type="GO" id="GO:0050853">
    <property type="term" value="P:B cell receptor signaling pathway"/>
    <property type="evidence" value="ECO:0007669"/>
    <property type="project" value="InterPro"/>
</dbReference>
<dbReference type="PANTHER" id="PTHR24412:SF428">
    <property type="entry name" value="KELCH-LIKE PROTEIN 6"/>
    <property type="match status" value="1"/>
</dbReference>
<evidence type="ECO:0000259" key="3">
    <source>
        <dbReference type="PROSITE" id="PS50097"/>
    </source>
</evidence>
<dbReference type="PANTHER" id="PTHR24412">
    <property type="entry name" value="KELCH PROTEIN"/>
    <property type="match status" value="1"/>
</dbReference>
<dbReference type="SMART" id="SM00875">
    <property type="entry name" value="BACK"/>
    <property type="match status" value="1"/>
</dbReference>
<accession>A0AAV3ATG2</accession>
<name>A0AAV3ATG2_PYXAD</name>